<dbReference type="PANTHER" id="PTHR33223">
    <property type="entry name" value="CCHC-TYPE DOMAIN-CONTAINING PROTEIN"/>
    <property type="match status" value="1"/>
</dbReference>
<dbReference type="Proteomes" id="UP001151760">
    <property type="component" value="Unassembled WGS sequence"/>
</dbReference>
<accession>A0ABQ5BQ46</accession>
<dbReference type="Pfam" id="PF03732">
    <property type="entry name" value="Retrotrans_gag"/>
    <property type="match status" value="1"/>
</dbReference>
<sequence length="246" mass="28608">MTRSSTKGLIQPFEDPESVFCARKKFVKATSLDSSSFLELDFVAEFVNQSEEETTTMEPTMEEYMTTTHAGYGPGVVRPKINETVNFKIKMQFLKELQSNTFSGLEHEDPNEHIERVLKCADLFHIPKITIDQLMLRAFPMSLTRAANRWLRNEQPGSITDWETLKKKFLSKYCPLARTTKKMEKINNFQQEHDETLYAAWERFKELLLKCPQHYLTEMQEVIAFYKGLDAPTRLSLDSRGAICWD</sequence>
<keyword evidence="3" id="KW-1185">Reference proteome</keyword>
<organism evidence="2 3">
    <name type="scientific">Tanacetum coccineum</name>
    <dbReference type="NCBI Taxonomy" id="301880"/>
    <lineage>
        <taxon>Eukaryota</taxon>
        <taxon>Viridiplantae</taxon>
        <taxon>Streptophyta</taxon>
        <taxon>Embryophyta</taxon>
        <taxon>Tracheophyta</taxon>
        <taxon>Spermatophyta</taxon>
        <taxon>Magnoliopsida</taxon>
        <taxon>eudicotyledons</taxon>
        <taxon>Gunneridae</taxon>
        <taxon>Pentapetalae</taxon>
        <taxon>asterids</taxon>
        <taxon>campanulids</taxon>
        <taxon>Asterales</taxon>
        <taxon>Asteraceae</taxon>
        <taxon>Asteroideae</taxon>
        <taxon>Anthemideae</taxon>
        <taxon>Anthemidinae</taxon>
        <taxon>Tanacetum</taxon>
    </lineage>
</organism>
<evidence type="ECO:0000259" key="1">
    <source>
        <dbReference type="Pfam" id="PF03732"/>
    </source>
</evidence>
<dbReference type="InterPro" id="IPR005162">
    <property type="entry name" value="Retrotrans_gag_dom"/>
</dbReference>
<dbReference type="EMBL" id="BQNB010013438">
    <property type="protein sequence ID" value="GJT15967.1"/>
    <property type="molecule type" value="Genomic_DNA"/>
</dbReference>
<reference evidence="2" key="2">
    <citation type="submission" date="2022-01" db="EMBL/GenBank/DDBJ databases">
        <authorList>
            <person name="Yamashiro T."/>
            <person name="Shiraishi A."/>
            <person name="Satake H."/>
            <person name="Nakayama K."/>
        </authorList>
    </citation>
    <scope>NUCLEOTIDE SEQUENCE</scope>
</reference>
<dbReference type="PANTHER" id="PTHR33223:SF11">
    <property type="entry name" value="ELEMENT PROTEIN, PUTATIVE-RELATED"/>
    <property type="match status" value="1"/>
</dbReference>
<reference evidence="2" key="1">
    <citation type="journal article" date="2022" name="Int. J. Mol. Sci.">
        <title>Draft Genome of Tanacetum Coccineum: Genomic Comparison of Closely Related Tanacetum-Family Plants.</title>
        <authorList>
            <person name="Yamashiro T."/>
            <person name="Shiraishi A."/>
            <person name="Nakayama K."/>
            <person name="Satake H."/>
        </authorList>
    </citation>
    <scope>NUCLEOTIDE SEQUENCE</scope>
</reference>
<name>A0ABQ5BQ46_9ASTR</name>
<evidence type="ECO:0000313" key="2">
    <source>
        <dbReference type="EMBL" id="GJT15967.1"/>
    </source>
</evidence>
<feature type="domain" description="Retrotransposon gag" evidence="1">
    <location>
        <begin position="138"/>
        <end position="230"/>
    </location>
</feature>
<comment type="caution">
    <text evidence="2">The sequence shown here is derived from an EMBL/GenBank/DDBJ whole genome shotgun (WGS) entry which is preliminary data.</text>
</comment>
<protein>
    <recommendedName>
        <fullName evidence="1">Retrotransposon gag domain-containing protein</fullName>
    </recommendedName>
</protein>
<gene>
    <name evidence="2" type="ORF">Tco_0874673</name>
</gene>
<proteinExistence type="predicted"/>
<evidence type="ECO:0000313" key="3">
    <source>
        <dbReference type="Proteomes" id="UP001151760"/>
    </source>
</evidence>